<feature type="compositionally biased region" description="Polar residues" evidence="1">
    <location>
        <begin position="65"/>
        <end position="81"/>
    </location>
</feature>
<reference evidence="3 4" key="1">
    <citation type="submission" date="2020-11" db="EMBL/GenBank/DDBJ databases">
        <title>Actinomyces sp. ZJ750.</title>
        <authorList>
            <person name="Zhou J."/>
        </authorList>
    </citation>
    <scope>NUCLEOTIDE SEQUENCE [LARGE SCALE GENOMIC DNA]</scope>
    <source>
        <strain evidence="3 4">ZJ750</strain>
    </source>
</reference>
<dbReference type="RefSeq" id="WP_166856711.1">
    <property type="nucleotide sequence ID" value="NZ_CP063989.1"/>
</dbReference>
<gene>
    <name evidence="3" type="ORF">ID810_08415</name>
</gene>
<dbReference type="Proteomes" id="UP000594637">
    <property type="component" value="Chromosome"/>
</dbReference>
<feature type="chain" id="PRO_5032763968" description="Serine/arginine repetitive matrix protein 1" evidence="2">
    <location>
        <begin position="33"/>
        <end position="269"/>
    </location>
</feature>
<sequence>MMTLDPHCPTRTRVLRALATGLCLTSCLTGLAACSSGGDDSGTEVGTAPSADGGVLSAATARPSIEQTRLPSPTATASTASGGLGTRPTDAPKVQPTASWTPPEVHFYNENWSYWYQDDSVTNQNSITSQGNFEGYRTHVGTCIGFATRDIDEATHLSGLSDEVLSASLLDGSTNMDIFTETSRERISVVRDDGGTVEGYNVTYTGTYTWADGPGEIHGYRFARTVSNAGLNFVVMLICRAGDEMTLEQWHEVLAGMRLTGVSGGPMGE</sequence>
<feature type="signal peptide" evidence="2">
    <location>
        <begin position="1"/>
        <end position="32"/>
    </location>
</feature>
<feature type="region of interest" description="Disordered" evidence="1">
    <location>
        <begin position="63"/>
        <end position="99"/>
    </location>
</feature>
<keyword evidence="2" id="KW-0732">Signal</keyword>
<evidence type="ECO:0000313" key="4">
    <source>
        <dbReference type="Proteomes" id="UP000594637"/>
    </source>
</evidence>
<dbReference type="KEGG" id="arep:ID810_08415"/>
<evidence type="ECO:0000313" key="3">
    <source>
        <dbReference type="EMBL" id="QPL04787.1"/>
    </source>
</evidence>
<name>A0A7T0LJG2_9ACTO</name>
<protein>
    <recommendedName>
        <fullName evidence="5">Serine/arginine repetitive matrix protein 1</fullName>
    </recommendedName>
</protein>
<evidence type="ECO:0000256" key="2">
    <source>
        <dbReference type="SAM" id="SignalP"/>
    </source>
</evidence>
<proteinExistence type="predicted"/>
<dbReference type="EMBL" id="CP063989">
    <property type="protein sequence ID" value="QPL04787.1"/>
    <property type="molecule type" value="Genomic_DNA"/>
</dbReference>
<accession>A0A7T0LJG2</accession>
<organism evidence="3 4">
    <name type="scientific">Actinomyces respiraculi</name>
    <dbReference type="NCBI Taxonomy" id="2744574"/>
    <lineage>
        <taxon>Bacteria</taxon>
        <taxon>Bacillati</taxon>
        <taxon>Actinomycetota</taxon>
        <taxon>Actinomycetes</taxon>
        <taxon>Actinomycetales</taxon>
        <taxon>Actinomycetaceae</taxon>
        <taxon>Actinomyces</taxon>
    </lineage>
</organism>
<evidence type="ECO:0000256" key="1">
    <source>
        <dbReference type="SAM" id="MobiDB-lite"/>
    </source>
</evidence>
<evidence type="ECO:0008006" key="5">
    <source>
        <dbReference type="Google" id="ProtNLM"/>
    </source>
</evidence>
<keyword evidence="4" id="KW-1185">Reference proteome</keyword>
<dbReference type="AlphaFoldDB" id="A0A7T0LJG2"/>